<proteinExistence type="predicted"/>
<organism evidence="7 8">
    <name type="scientific">Bryocella elongata</name>
    <dbReference type="NCBI Taxonomy" id="863522"/>
    <lineage>
        <taxon>Bacteria</taxon>
        <taxon>Pseudomonadati</taxon>
        <taxon>Acidobacteriota</taxon>
        <taxon>Terriglobia</taxon>
        <taxon>Terriglobales</taxon>
        <taxon>Acidobacteriaceae</taxon>
        <taxon>Bryocella</taxon>
    </lineage>
</organism>
<reference evidence="7 8" key="1">
    <citation type="submission" date="2016-10" db="EMBL/GenBank/DDBJ databases">
        <authorList>
            <person name="de Groot N.N."/>
        </authorList>
    </citation>
    <scope>NUCLEOTIDE SEQUENCE [LARGE SCALE GENOMIC DNA]</scope>
    <source>
        <strain evidence="7 8">DSM 22489</strain>
    </source>
</reference>
<evidence type="ECO:0000256" key="5">
    <source>
        <dbReference type="SAM" id="MobiDB-lite"/>
    </source>
</evidence>
<evidence type="ECO:0000313" key="7">
    <source>
        <dbReference type="EMBL" id="SEF69323.1"/>
    </source>
</evidence>
<evidence type="ECO:0000313" key="8">
    <source>
        <dbReference type="Proteomes" id="UP000236728"/>
    </source>
</evidence>
<keyword evidence="2 6" id="KW-0812">Transmembrane</keyword>
<dbReference type="Proteomes" id="UP000236728">
    <property type="component" value="Unassembled WGS sequence"/>
</dbReference>
<dbReference type="InterPro" id="IPR006260">
    <property type="entry name" value="TonB/TolA_C"/>
</dbReference>
<keyword evidence="3 6" id="KW-1133">Transmembrane helix</keyword>
<dbReference type="NCBIfam" id="TIGR01352">
    <property type="entry name" value="tonB_Cterm"/>
    <property type="match status" value="1"/>
</dbReference>
<accession>A0A1H5U2R2</accession>
<comment type="subcellular location">
    <subcellularLocation>
        <location evidence="1">Membrane</location>
        <topology evidence="1">Single-pass membrane protein</topology>
    </subcellularLocation>
</comment>
<feature type="compositionally biased region" description="Pro residues" evidence="5">
    <location>
        <begin position="121"/>
        <end position="133"/>
    </location>
</feature>
<dbReference type="Pfam" id="PF13103">
    <property type="entry name" value="TonB_2"/>
    <property type="match status" value="1"/>
</dbReference>
<dbReference type="Gene3D" id="3.30.1150.10">
    <property type="match status" value="1"/>
</dbReference>
<dbReference type="OrthoDB" id="119084at2"/>
<dbReference type="AlphaFoldDB" id="A0A1H5U2R2"/>
<evidence type="ECO:0000256" key="1">
    <source>
        <dbReference type="ARBA" id="ARBA00004167"/>
    </source>
</evidence>
<keyword evidence="4 6" id="KW-0472">Membrane</keyword>
<evidence type="ECO:0000256" key="2">
    <source>
        <dbReference type="ARBA" id="ARBA00022692"/>
    </source>
</evidence>
<feature type="compositionally biased region" description="Pro residues" evidence="5">
    <location>
        <begin position="90"/>
        <end position="104"/>
    </location>
</feature>
<feature type="transmembrane region" description="Helical" evidence="6">
    <location>
        <begin position="25"/>
        <end position="45"/>
    </location>
</feature>
<dbReference type="RefSeq" id="WP_103931722.1">
    <property type="nucleotide sequence ID" value="NZ_FNVA01000001.1"/>
</dbReference>
<dbReference type="EMBL" id="FNVA01000001">
    <property type="protein sequence ID" value="SEF69323.1"/>
    <property type="molecule type" value="Genomic_DNA"/>
</dbReference>
<sequence>MSTTVIQHRNIATEERFGGGMGLSITLHLLVVAGVGAAAWTGLMLHDRWGGPEANAGAIQASMVSAIPLPQKAAPVEKSVLATENASEAPAPPPKVETQPPPRPTDIEVKAKTQPAKIAPIPAPAPPKHPQPTPDTTKAASGEVATQLPMSVTQVKNGTASLTVPDRVYGARYAYYFGIIGRKVAQSYFTDGISAIASNGKSAVVVFDIERDGTVQNLRLYQRSGSPTLDAAAMAAIQRIDTFGNLPAGDHITIEYKFDFHTQ</sequence>
<name>A0A1H5U2R2_9BACT</name>
<evidence type="ECO:0000256" key="6">
    <source>
        <dbReference type="SAM" id="Phobius"/>
    </source>
</evidence>
<protein>
    <submittedName>
        <fullName evidence="7">Protein TonB</fullName>
    </submittedName>
</protein>
<gene>
    <name evidence="7" type="ORF">SAMN05421819_0844</name>
</gene>
<dbReference type="SUPFAM" id="SSF74653">
    <property type="entry name" value="TolA/TonB C-terminal domain"/>
    <property type="match status" value="1"/>
</dbReference>
<evidence type="ECO:0000256" key="3">
    <source>
        <dbReference type="ARBA" id="ARBA00022989"/>
    </source>
</evidence>
<evidence type="ECO:0000256" key="4">
    <source>
        <dbReference type="ARBA" id="ARBA00023136"/>
    </source>
</evidence>
<dbReference type="GO" id="GO:0016020">
    <property type="term" value="C:membrane"/>
    <property type="evidence" value="ECO:0007669"/>
    <property type="project" value="UniProtKB-SubCell"/>
</dbReference>
<keyword evidence="8" id="KW-1185">Reference proteome</keyword>
<feature type="region of interest" description="Disordered" evidence="5">
    <location>
        <begin position="82"/>
        <end position="141"/>
    </location>
</feature>